<comment type="caution">
    <text evidence="3">The sequence shown here is derived from an EMBL/GenBank/DDBJ whole genome shotgun (WGS) entry which is preliminary data.</text>
</comment>
<dbReference type="Proteomes" id="UP001649381">
    <property type="component" value="Unassembled WGS sequence"/>
</dbReference>
<dbReference type="PROSITE" id="PS51332">
    <property type="entry name" value="B12_BINDING"/>
    <property type="match status" value="1"/>
</dbReference>
<name>A0ABS9H397_9BACL</name>
<feature type="region of interest" description="Disordered" evidence="1">
    <location>
        <begin position="212"/>
        <end position="231"/>
    </location>
</feature>
<evidence type="ECO:0000313" key="4">
    <source>
        <dbReference type="Proteomes" id="UP001649381"/>
    </source>
</evidence>
<protein>
    <submittedName>
        <fullName evidence="3">Cobalamin-dependent protein</fullName>
    </submittedName>
</protein>
<dbReference type="InterPro" id="IPR003759">
    <property type="entry name" value="Cbl-bd_cap"/>
</dbReference>
<dbReference type="InterPro" id="IPR036594">
    <property type="entry name" value="Meth_synthase_dom"/>
</dbReference>
<feature type="domain" description="B12-binding" evidence="2">
    <location>
        <begin position="89"/>
        <end position="216"/>
    </location>
</feature>
<dbReference type="Pfam" id="PF02607">
    <property type="entry name" value="B12-binding_2"/>
    <property type="match status" value="1"/>
</dbReference>
<evidence type="ECO:0000259" key="2">
    <source>
        <dbReference type="PROSITE" id="PS51332"/>
    </source>
</evidence>
<organism evidence="3 4">
    <name type="scientific">Pseudalkalibacillus berkeleyi</name>
    <dbReference type="NCBI Taxonomy" id="1069813"/>
    <lineage>
        <taxon>Bacteria</taxon>
        <taxon>Bacillati</taxon>
        <taxon>Bacillota</taxon>
        <taxon>Bacilli</taxon>
        <taxon>Bacillales</taxon>
        <taxon>Fictibacillaceae</taxon>
        <taxon>Pseudalkalibacillus</taxon>
    </lineage>
</organism>
<dbReference type="InterPro" id="IPR006158">
    <property type="entry name" value="Cobalamin-bd"/>
</dbReference>
<sequence>MEGKVNLFTNYLLAGDEASCEMLIEDLPDKGNIFIVFQLLTRSMQRIGELWENNEISVADEHLATATCDFILSQYKYRYITKKQTKKNEKKAMFFCLENEQHYLGTKMIASLFEYNGWDVRLFGANLPLEYAQSQAEEWKPDLIGISVAIMYHLPKLKSYIDTLSQTSIQPCMLVGGRLAGIYDLRPYCSKETVIMKDIKDVQDWLDQVSSEGNSNVTRNQHSSSILSNQS</sequence>
<dbReference type="SUPFAM" id="SSF52242">
    <property type="entry name" value="Cobalamin (vitamin B12)-binding domain"/>
    <property type="match status" value="1"/>
</dbReference>
<dbReference type="Gene3D" id="1.10.1240.10">
    <property type="entry name" value="Methionine synthase domain"/>
    <property type="match status" value="1"/>
</dbReference>
<gene>
    <name evidence="3" type="ORF">L2716_16660</name>
</gene>
<evidence type="ECO:0000256" key="1">
    <source>
        <dbReference type="SAM" id="MobiDB-lite"/>
    </source>
</evidence>
<dbReference type="Gene3D" id="3.40.50.280">
    <property type="entry name" value="Cobalamin-binding domain"/>
    <property type="match status" value="1"/>
</dbReference>
<dbReference type="InterPro" id="IPR036724">
    <property type="entry name" value="Cobalamin-bd_sf"/>
</dbReference>
<keyword evidence="4" id="KW-1185">Reference proteome</keyword>
<proteinExistence type="predicted"/>
<reference evidence="3 4" key="1">
    <citation type="submission" date="2022-01" db="EMBL/GenBank/DDBJ databases">
        <title>Alkalihalobacillus sp. EGI L200015, a novel bacterium isolated from a salt lake sediment.</title>
        <authorList>
            <person name="Gao L."/>
            <person name="Fang B.-Z."/>
            <person name="Li W.-J."/>
        </authorList>
    </citation>
    <scope>NUCLEOTIDE SEQUENCE [LARGE SCALE GENOMIC DNA]</scope>
    <source>
        <strain evidence="3 4">KCTC 12718</strain>
    </source>
</reference>
<dbReference type="EMBL" id="JAKIJS010000003">
    <property type="protein sequence ID" value="MCF6139359.1"/>
    <property type="molecule type" value="Genomic_DNA"/>
</dbReference>
<accession>A0ABS9H397</accession>
<dbReference type="RefSeq" id="WP_236338126.1">
    <property type="nucleotide sequence ID" value="NZ_JAKIJS010000003.1"/>
</dbReference>
<dbReference type="Pfam" id="PF02310">
    <property type="entry name" value="B12-binding"/>
    <property type="match status" value="1"/>
</dbReference>
<evidence type="ECO:0000313" key="3">
    <source>
        <dbReference type="EMBL" id="MCF6139359.1"/>
    </source>
</evidence>